<name>A0A7K3RVP4_9ACTN</name>
<dbReference type="InterPro" id="IPR050091">
    <property type="entry name" value="PKS_NRPS_Biosynth_Enz"/>
</dbReference>
<feature type="domain" description="Malonyl-CoA:ACP transacylase (MAT)" evidence="3">
    <location>
        <begin position="39"/>
        <end position="140"/>
    </location>
</feature>
<dbReference type="InterPro" id="IPR016035">
    <property type="entry name" value="Acyl_Trfase/lysoPLipase"/>
</dbReference>
<evidence type="ECO:0000313" key="4">
    <source>
        <dbReference type="EMBL" id="NEC19248.1"/>
    </source>
</evidence>
<dbReference type="InterPro" id="IPR001227">
    <property type="entry name" value="Ac_transferase_dom_sf"/>
</dbReference>
<accession>A0A7K3RVP4</accession>
<comment type="caution">
    <text evidence="4">The sequence shown here is derived from an EMBL/GenBank/DDBJ whole genome shotgun (WGS) entry which is preliminary data.</text>
</comment>
<keyword evidence="4" id="KW-0808">Transferase</keyword>
<proteinExistence type="predicted"/>
<dbReference type="EMBL" id="JAAGMP010000628">
    <property type="protein sequence ID" value="NEC19248.1"/>
    <property type="molecule type" value="Genomic_DNA"/>
</dbReference>
<sequence>MVVTAADPVAGLEAFLSGAPAGEAYTTGVADGVRDPAPVFLFSGQGGGHPGMGAQLAARFPVVAEVLETCARVYAEETGRDDFLGRIVGGRGPARWDTAFAQPALFALQLAQARLWERLGVTPARVAGHSVGAYAALCVA</sequence>
<keyword evidence="2" id="KW-0597">Phosphoprotein</keyword>
<keyword evidence="4" id="KW-0012">Acyltransferase</keyword>
<dbReference type="PANTHER" id="PTHR43775">
    <property type="entry name" value="FATTY ACID SYNTHASE"/>
    <property type="match status" value="1"/>
</dbReference>
<gene>
    <name evidence="4" type="ORF">G3I50_13405</name>
</gene>
<dbReference type="AlphaFoldDB" id="A0A7K3RVP4"/>
<evidence type="ECO:0000259" key="3">
    <source>
        <dbReference type="Pfam" id="PF00698"/>
    </source>
</evidence>
<keyword evidence="1" id="KW-0596">Phosphopantetheine</keyword>
<evidence type="ECO:0000256" key="1">
    <source>
        <dbReference type="ARBA" id="ARBA00022450"/>
    </source>
</evidence>
<dbReference type="SUPFAM" id="SSF52151">
    <property type="entry name" value="FabD/lysophospholipase-like"/>
    <property type="match status" value="1"/>
</dbReference>
<dbReference type="Proteomes" id="UP000469670">
    <property type="component" value="Unassembled WGS sequence"/>
</dbReference>
<evidence type="ECO:0000313" key="5">
    <source>
        <dbReference type="Proteomes" id="UP000469670"/>
    </source>
</evidence>
<protein>
    <submittedName>
        <fullName evidence="4">Acyltransferase domain-containing protein</fullName>
    </submittedName>
</protein>
<dbReference type="Gene3D" id="3.40.366.10">
    <property type="entry name" value="Malonyl-Coenzyme A Acyl Carrier Protein, domain 2"/>
    <property type="match status" value="1"/>
</dbReference>
<dbReference type="PANTHER" id="PTHR43775:SF37">
    <property type="entry name" value="SI:DKEY-61P9.11"/>
    <property type="match status" value="1"/>
</dbReference>
<reference evidence="4 5" key="1">
    <citation type="submission" date="2020-01" db="EMBL/GenBank/DDBJ databases">
        <title>Insect and environment-associated Actinomycetes.</title>
        <authorList>
            <person name="Currrie C."/>
            <person name="Chevrette M."/>
            <person name="Carlson C."/>
            <person name="Stubbendieck R."/>
            <person name="Wendt-Pienkowski E."/>
        </authorList>
    </citation>
    <scope>NUCLEOTIDE SEQUENCE [LARGE SCALE GENOMIC DNA]</scope>
    <source>
        <strain evidence="4 5">SID7590</strain>
    </source>
</reference>
<feature type="non-terminal residue" evidence="4">
    <location>
        <position position="140"/>
    </location>
</feature>
<dbReference type="InterPro" id="IPR014043">
    <property type="entry name" value="Acyl_transferase_dom"/>
</dbReference>
<dbReference type="GO" id="GO:0006633">
    <property type="term" value="P:fatty acid biosynthetic process"/>
    <property type="evidence" value="ECO:0007669"/>
    <property type="project" value="TreeGrafter"/>
</dbReference>
<dbReference type="GO" id="GO:0004312">
    <property type="term" value="F:fatty acid synthase activity"/>
    <property type="evidence" value="ECO:0007669"/>
    <property type="project" value="TreeGrafter"/>
</dbReference>
<evidence type="ECO:0000256" key="2">
    <source>
        <dbReference type="ARBA" id="ARBA00022553"/>
    </source>
</evidence>
<dbReference type="Pfam" id="PF00698">
    <property type="entry name" value="Acyl_transf_1"/>
    <property type="match status" value="1"/>
</dbReference>
<organism evidence="4 5">
    <name type="scientific">Streptomyces parvus</name>
    <dbReference type="NCBI Taxonomy" id="66428"/>
    <lineage>
        <taxon>Bacteria</taxon>
        <taxon>Bacillati</taxon>
        <taxon>Actinomycetota</taxon>
        <taxon>Actinomycetes</taxon>
        <taxon>Kitasatosporales</taxon>
        <taxon>Streptomycetaceae</taxon>
        <taxon>Streptomyces</taxon>
    </lineage>
</organism>